<comment type="caution">
    <text evidence="16">The sequence shown here is derived from an EMBL/GenBank/DDBJ whole genome shotgun (WGS) entry which is preliminary data.</text>
</comment>
<dbReference type="EC" id="3.4.24.-" evidence="10"/>
<comment type="function">
    <text evidence="10">Extracellular zinc metalloprotease.</text>
</comment>
<comment type="subcellular location">
    <subcellularLocation>
        <location evidence="10">Secreted</location>
    </subcellularLocation>
</comment>
<protein>
    <recommendedName>
        <fullName evidence="10">Neutral metalloproteinase</fullName>
        <ecNumber evidence="10">3.4.24.-</ecNumber>
    </recommendedName>
</protein>
<evidence type="ECO:0000313" key="17">
    <source>
        <dbReference type="Proteomes" id="UP001431313"/>
    </source>
</evidence>
<evidence type="ECO:0000259" key="15">
    <source>
        <dbReference type="Pfam" id="PF07504"/>
    </source>
</evidence>
<dbReference type="RefSeq" id="WP_258787562.1">
    <property type="nucleotide sequence ID" value="NZ_JANUGQ010000008.1"/>
</dbReference>
<dbReference type="PANTHER" id="PTHR33794">
    <property type="entry name" value="BACILLOLYSIN"/>
    <property type="match status" value="1"/>
</dbReference>
<accession>A0ABT2CG95</accession>
<keyword evidence="17" id="KW-1185">Reference proteome</keyword>
<keyword evidence="7 10" id="KW-0862">Zinc</keyword>
<comment type="similarity">
    <text evidence="2 10">Belongs to the peptidase M4 family.</text>
</comment>
<feature type="domain" description="PepSY" evidence="14">
    <location>
        <begin position="137"/>
        <end position="201"/>
    </location>
</feature>
<evidence type="ECO:0000256" key="7">
    <source>
        <dbReference type="ARBA" id="ARBA00022833"/>
    </source>
</evidence>
<evidence type="ECO:0000256" key="9">
    <source>
        <dbReference type="ARBA" id="ARBA00023145"/>
    </source>
</evidence>
<evidence type="ECO:0000259" key="12">
    <source>
        <dbReference type="Pfam" id="PF01447"/>
    </source>
</evidence>
<dbReference type="InterPro" id="IPR011096">
    <property type="entry name" value="FTP_domain"/>
</dbReference>
<evidence type="ECO:0000256" key="3">
    <source>
        <dbReference type="ARBA" id="ARBA00022670"/>
    </source>
</evidence>
<feature type="domain" description="Peptidase M4" evidence="12">
    <location>
        <begin position="256"/>
        <end position="410"/>
    </location>
</feature>
<reference evidence="16" key="1">
    <citation type="submission" date="2022-08" db="EMBL/GenBank/DDBJ databases">
        <authorList>
            <person name="Somphong A."/>
            <person name="Phongsopitanun W."/>
        </authorList>
    </citation>
    <scope>NUCLEOTIDE SEQUENCE</scope>
    <source>
        <strain evidence="16">LP05-1</strain>
    </source>
</reference>
<feature type="chain" id="PRO_5044999755" description="Neutral metalloproteinase" evidence="10">
    <location>
        <begin position="24"/>
        <end position="602"/>
    </location>
</feature>
<evidence type="ECO:0000259" key="14">
    <source>
        <dbReference type="Pfam" id="PF03413"/>
    </source>
</evidence>
<dbReference type="InterPro" id="IPR013856">
    <property type="entry name" value="Peptidase_M4_domain"/>
</dbReference>
<dbReference type="SUPFAM" id="SSF55486">
    <property type="entry name" value="Metalloproteases ('zincins'), catalytic domain"/>
    <property type="match status" value="1"/>
</dbReference>
<keyword evidence="4" id="KW-0479">Metal-binding</keyword>
<dbReference type="InterPro" id="IPR001570">
    <property type="entry name" value="Peptidase_M4_C_domain"/>
</dbReference>
<dbReference type="InterPro" id="IPR027268">
    <property type="entry name" value="Peptidase_M4/M1_CTD_sf"/>
</dbReference>
<dbReference type="InterPro" id="IPR025711">
    <property type="entry name" value="PepSY"/>
</dbReference>
<evidence type="ECO:0000259" key="13">
    <source>
        <dbReference type="Pfam" id="PF02868"/>
    </source>
</evidence>
<keyword evidence="10" id="KW-0964">Secreted</keyword>
<keyword evidence="8 10" id="KW-0482">Metalloprotease</keyword>
<dbReference type="InterPro" id="IPR050728">
    <property type="entry name" value="Zinc_Metalloprotease_M4"/>
</dbReference>
<dbReference type="Gene3D" id="3.10.170.10">
    <property type="match status" value="1"/>
</dbReference>
<evidence type="ECO:0000256" key="1">
    <source>
        <dbReference type="ARBA" id="ARBA00001947"/>
    </source>
</evidence>
<dbReference type="Pfam" id="PF03413">
    <property type="entry name" value="PepSY"/>
    <property type="match status" value="1"/>
</dbReference>
<feature type="domain" description="FTP" evidence="15">
    <location>
        <begin position="73"/>
        <end position="121"/>
    </location>
</feature>
<dbReference type="CDD" id="cd09597">
    <property type="entry name" value="M4_TLP"/>
    <property type="match status" value="1"/>
</dbReference>
<evidence type="ECO:0000256" key="10">
    <source>
        <dbReference type="RuleBase" id="RU366073"/>
    </source>
</evidence>
<dbReference type="Gene3D" id="1.10.390.10">
    <property type="entry name" value="Neutral Protease Domain 2"/>
    <property type="match status" value="1"/>
</dbReference>
<dbReference type="Proteomes" id="UP001431313">
    <property type="component" value="Unassembled WGS sequence"/>
</dbReference>
<evidence type="ECO:0000256" key="5">
    <source>
        <dbReference type="ARBA" id="ARBA00022729"/>
    </source>
</evidence>
<dbReference type="PANTHER" id="PTHR33794:SF1">
    <property type="entry name" value="BACILLOLYSIN"/>
    <property type="match status" value="1"/>
</dbReference>
<comment type="cofactor">
    <cofactor evidence="1 10">
        <name>Zn(2+)</name>
        <dbReference type="ChEBI" id="CHEBI:29105"/>
    </cofactor>
</comment>
<keyword evidence="9" id="KW-0865">Zymogen</keyword>
<keyword evidence="6 10" id="KW-0378">Hydrolase</keyword>
<dbReference type="Pfam" id="PF02868">
    <property type="entry name" value="Peptidase_M4_C"/>
    <property type="match status" value="1"/>
</dbReference>
<name>A0ABT2CG95_9ACTN</name>
<evidence type="ECO:0000256" key="6">
    <source>
        <dbReference type="ARBA" id="ARBA00022801"/>
    </source>
</evidence>
<organism evidence="16 17">
    <name type="scientific">Streptomyces pyxinae</name>
    <dbReference type="NCBI Taxonomy" id="2970734"/>
    <lineage>
        <taxon>Bacteria</taxon>
        <taxon>Bacillati</taxon>
        <taxon>Actinomycetota</taxon>
        <taxon>Actinomycetes</taxon>
        <taxon>Kitasatosporales</taxon>
        <taxon>Streptomycetaceae</taxon>
        <taxon>Streptomyces</taxon>
    </lineage>
</organism>
<dbReference type="Pfam" id="PF01447">
    <property type="entry name" value="Peptidase_M4"/>
    <property type="match status" value="1"/>
</dbReference>
<dbReference type="PRINTS" id="PR00730">
    <property type="entry name" value="THERMOLYSIN"/>
</dbReference>
<gene>
    <name evidence="16" type="ORF">NX801_12385</name>
</gene>
<keyword evidence="3 10" id="KW-0645">Protease</keyword>
<feature type="domain" description="Peptidase M4 C-terminal" evidence="13">
    <location>
        <begin position="429"/>
        <end position="597"/>
    </location>
</feature>
<dbReference type="InterPro" id="IPR023612">
    <property type="entry name" value="Peptidase_M4"/>
</dbReference>
<evidence type="ECO:0000256" key="11">
    <source>
        <dbReference type="SAM" id="MobiDB-lite"/>
    </source>
</evidence>
<dbReference type="EMBL" id="JANUGQ010000008">
    <property type="protein sequence ID" value="MCS0636445.1"/>
    <property type="molecule type" value="Genomic_DNA"/>
</dbReference>
<evidence type="ECO:0000256" key="2">
    <source>
        <dbReference type="ARBA" id="ARBA00009388"/>
    </source>
</evidence>
<evidence type="ECO:0000256" key="8">
    <source>
        <dbReference type="ARBA" id="ARBA00023049"/>
    </source>
</evidence>
<feature type="signal peptide" evidence="10">
    <location>
        <begin position="1"/>
        <end position="23"/>
    </location>
</feature>
<dbReference type="Gene3D" id="3.10.450.490">
    <property type="match status" value="1"/>
</dbReference>
<evidence type="ECO:0000256" key="4">
    <source>
        <dbReference type="ARBA" id="ARBA00022723"/>
    </source>
</evidence>
<feature type="region of interest" description="Disordered" evidence="11">
    <location>
        <begin position="30"/>
        <end position="49"/>
    </location>
</feature>
<evidence type="ECO:0000313" key="16">
    <source>
        <dbReference type="EMBL" id="MCS0636445.1"/>
    </source>
</evidence>
<keyword evidence="5 10" id="KW-0732">Signal</keyword>
<proteinExistence type="inferred from homology"/>
<sequence length="602" mass="61735">MRGAPIRRVAVAVVMATTSAVVAGTLGTAAASPHAASPSPGGSASQKAPANVVAAADAAAHAHPGATGVGADDTLTATEALVDPDGKAHVRFARAHDGLPVLGADLIVHLDAAHRYLSVTRATAHQVDVPTTTPKKSAADAQATAAAAGQGTAGKPTLVVSALAGQAPVLAYQVRVADSRTTEDGGARTVVVDATTGKVLSNAPVKDSFLSPGVLAKLRGAAKAPAAPSGSALASGRTAQAPRLKAAKAAAAGTTATGYSLYDGTVSLNASPYTYNGTQYYILRDASRGNTEVRDAYDQEINSFDKGYLAASTSTSFGNGATSDRNSAAVDAMYGITSTFDFYKSTFGRNGIRNDGTGAHGMVHYGNKVGNAYWDPDCGCMLYGDGDGSTFKKPLVVLDVTGHELTHGVVDATANLQPTRVDSRGNQYGEPGSLNESLADIFGSGVEFATNNAKNPPNYLMGEKLGLSQGFLRRLDQPSLDKLEGTVDYWSRAAYDTEVHAGSGVSSHAFYLLAEGSGRKTIGGVAYNSATYDGSTVAGIGRSKALAIYYRALTRYMVSTTDFHGARTATLNAAKDLYGASSAEYQAVNKSWAAVNVTASNG</sequence>
<dbReference type="Pfam" id="PF07504">
    <property type="entry name" value="FTP"/>
    <property type="match status" value="1"/>
</dbReference>